<dbReference type="PANTHER" id="PTHR36978:SF4">
    <property type="entry name" value="P-LOOP CONTAINING NUCLEOSIDE TRIPHOSPHATE HYDROLASE PROTEIN"/>
    <property type="match status" value="1"/>
</dbReference>
<dbReference type="Gene3D" id="3.40.50.300">
    <property type="entry name" value="P-loop containing nucleotide triphosphate hydrolases"/>
    <property type="match status" value="1"/>
</dbReference>
<organism evidence="1 2">
    <name type="scientific">Candidatus Opimibacter skivensis</name>
    <dbReference type="NCBI Taxonomy" id="2982028"/>
    <lineage>
        <taxon>Bacteria</taxon>
        <taxon>Pseudomonadati</taxon>
        <taxon>Bacteroidota</taxon>
        <taxon>Saprospiria</taxon>
        <taxon>Saprospirales</taxon>
        <taxon>Saprospiraceae</taxon>
        <taxon>Candidatus Opimibacter</taxon>
    </lineage>
</organism>
<comment type="caution">
    <text evidence="1">The sequence shown here is derived from an EMBL/GenBank/DDBJ whole genome shotgun (WGS) entry which is preliminary data.</text>
</comment>
<evidence type="ECO:0000313" key="1">
    <source>
        <dbReference type="EMBL" id="MBK9981534.1"/>
    </source>
</evidence>
<dbReference type="Proteomes" id="UP000808337">
    <property type="component" value="Unassembled WGS sequence"/>
</dbReference>
<proteinExistence type="predicted"/>
<gene>
    <name evidence="1" type="ORF">IPP15_03760</name>
</gene>
<dbReference type="InterPro" id="IPR027417">
    <property type="entry name" value="P-loop_NTPase"/>
</dbReference>
<dbReference type="InterPro" id="IPR040632">
    <property type="entry name" value="Sulfotransfer_4"/>
</dbReference>
<dbReference type="EMBL" id="JADKGY010000001">
    <property type="protein sequence ID" value="MBK9981534.1"/>
    <property type="molecule type" value="Genomic_DNA"/>
</dbReference>
<dbReference type="PANTHER" id="PTHR36978">
    <property type="entry name" value="P-LOOP CONTAINING NUCLEOTIDE TRIPHOSPHATE HYDROLASE"/>
    <property type="match status" value="1"/>
</dbReference>
<accession>A0A9D7XLW5</accession>
<name>A0A9D7XLW5_9BACT</name>
<dbReference type="SUPFAM" id="SSF52540">
    <property type="entry name" value="P-loop containing nucleoside triphosphate hydrolases"/>
    <property type="match status" value="1"/>
</dbReference>
<protein>
    <submittedName>
        <fullName evidence="1">Sulfotransferase family protein</fullName>
    </submittedName>
</protein>
<evidence type="ECO:0000313" key="2">
    <source>
        <dbReference type="Proteomes" id="UP000808337"/>
    </source>
</evidence>
<dbReference type="AlphaFoldDB" id="A0A9D7XLW5"/>
<dbReference type="Pfam" id="PF17784">
    <property type="entry name" value="Sulfotransfer_4"/>
    <property type="match status" value="1"/>
</dbReference>
<reference evidence="1 2" key="1">
    <citation type="submission" date="2020-10" db="EMBL/GenBank/DDBJ databases">
        <title>Connecting structure to function with the recovery of over 1000 high-quality activated sludge metagenome-assembled genomes encoding full-length rRNA genes using long-read sequencing.</title>
        <authorList>
            <person name="Singleton C.M."/>
            <person name="Petriglieri F."/>
            <person name="Kristensen J.M."/>
            <person name="Kirkegaard R.H."/>
            <person name="Michaelsen T.Y."/>
            <person name="Andersen M.H."/>
            <person name="Karst S.M."/>
            <person name="Dueholm M.S."/>
            <person name="Nielsen P.H."/>
            <person name="Albertsen M."/>
        </authorList>
    </citation>
    <scope>NUCLEOTIDE SEQUENCE [LARGE SCALE GENOMIC DNA]</scope>
    <source>
        <strain evidence="1">Ribe_18-Q3-R11-54_MAXAC.273</strain>
    </source>
</reference>
<sequence length="226" mass="26312">MSLEVFGTGQGRTGTTSLKAALEHLGFGKCYHMYELFLHPEEVIYFEKAERGETVDWDVLFKGYRSACDFPVIRYYKEILAKYPDAKVVHTTRDPESWYKSVSDTIFWATQPTPLRMLKMMIRLPFSSALRKRLRVLKFNGMMIRKVFGEDLKNKSKVISVFNDYNAQVLKSIPKERMLIYDVKEGWEPLCNFLGVPVPSIPFPKSNTTDEFVFNVKNKILKKKLE</sequence>